<dbReference type="CDD" id="cd08502">
    <property type="entry name" value="PBP2_NikA_DppA_OppA_like_16"/>
    <property type="match status" value="1"/>
</dbReference>
<reference evidence="5 6" key="1">
    <citation type="submission" date="2021-11" db="EMBL/GenBank/DDBJ databases">
        <authorList>
            <person name="Lee D.-H."/>
            <person name="Kim S.-B."/>
        </authorList>
    </citation>
    <scope>NUCLEOTIDE SEQUENCE [LARGE SCALE GENOMIC DNA]</scope>
    <source>
        <strain evidence="5 6">KCTC 52223</strain>
    </source>
</reference>
<evidence type="ECO:0000259" key="4">
    <source>
        <dbReference type="Pfam" id="PF00496"/>
    </source>
</evidence>
<dbReference type="PANTHER" id="PTHR30290">
    <property type="entry name" value="PERIPLASMIC BINDING COMPONENT OF ABC TRANSPORTER"/>
    <property type="match status" value="1"/>
</dbReference>
<sequence length="540" mass="60167">MAIAFALQGEPDNGQGAVMRAISWAIGAVATALLSLPASGQAQTIRAVMHADIKIIDPIWTSAYNVRNYGYMVYDTLLAMDENLVVRPQMLEGWKISDDNLTYTFTLRDGLKFHDGAPVTSADCIASLQRWAPKDAMGQKLFSLVKELKPVDDKSFVMVLTEPYGLVLQSLGKPSSTVPFIMPKRVADTPNNVQISDPTGSGPFVFRKDLWRPGEKTVYDKFKDYKPRSEPASGLAGGKVVNVDRVEWLNITDAQTAVNALLNGEIDYIDQPEIELLPLLAKDKNVVLGTYNKLGGQMNLRFNTLHKPFDNAKIRQAALYALNQKDFLIAGFGDEKYYKECKALFICGTPYATDRGFEDKLNSDFAKSKEILKQEGYDGTPVVLLFATDTQTGRLTPIVKSLLERGGFVVDMQPMDWQTVLSRRARKEPPDKGGWHAFITTWVSADLLDPIMMSYLAATCEKANVGWPCDPQIEKLRDAFSRAATDAERKELAIAIQVRASEYPMYANLGQYIMPVAMRNTITDQLSGPVPMFWNMKKKQ</sequence>
<feature type="domain" description="Solute-binding protein family 5" evidence="4">
    <location>
        <begin position="86"/>
        <end position="460"/>
    </location>
</feature>
<evidence type="ECO:0000256" key="1">
    <source>
        <dbReference type="ARBA" id="ARBA00004418"/>
    </source>
</evidence>
<dbReference type="EMBL" id="JAJISD010000001">
    <property type="protein sequence ID" value="MCC8427537.1"/>
    <property type="molecule type" value="Genomic_DNA"/>
</dbReference>
<proteinExistence type="inferred from homology"/>
<organism evidence="5 6">
    <name type="scientific">Reyranella aquatilis</name>
    <dbReference type="NCBI Taxonomy" id="2035356"/>
    <lineage>
        <taxon>Bacteria</taxon>
        <taxon>Pseudomonadati</taxon>
        <taxon>Pseudomonadota</taxon>
        <taxon>Alphaproteobacteria</taxon>
        <taxon>Hyphomicrobiales</taxon>
        <taxon>Reyranellaceae</taxon>
        <taxon>Reyranella</taxon>
    </lineage>
</organism>
<evidence type="ECO:0000313" key="6">
    <source>
        <dbReference type="Proteomes" id="UP001198862"/>
    </source>
</evidence>
<dbReference type="SUPFAM" id="SSF53850">
    <property type="entry name" value="Periplasmic binding protein-like II"/>
    <property type="match status" value="1"/>
</dbReference>
<evidence type="ECO:0000313" key="5">
    <source>
        <dbReference type="EMBL" id="MCC8427537.1"/>
    </source>
</evidence>
<gene>
    <name evidence="5" type="ORF">LJ725_01060</name>
</gene>
<dbReference type="Gene3D" id="3.10.105.10">
    <property type="entry name" value="Dipeptide-binding Protein, Domain 3"/>
    <property type="match status" value="1"/>
</dbReference>
<evidence type="ECO:0000256" key="3">
    <source>
        <dbReference type="ARBA" id="ARBA00022729"/>
    </source>
</evidence>
<dbReference type="Pfam" id="PF00496">
    <property type="entry name" value="SBP_bac_5"/>
    <property type="match status" value="1"/>
</dbReference>
<protein>
    <submittedName>
        <fullName evidence="5">ABC transporter substrate-binding protein</fullName>
    </submittedName>
</protein>
<comment type="similarity">
    <text evidence="2">Belongs to the bacterial solute-binding protein 5 family.</text>
</comment>
<keyword evidence="3" id="KW-0732">Signal</keyword>
<dbReference type="InterPro" id="IPR039424">
    <property type="entry name" value="SBP_5"/>
</dbReference>
<dbReference type="PIRSF" id="PIRSF002741">
    <property type="entry name" value="MppA"/>
    <property type="match status" value="1"/>
</dbReference>
<dbReference type="Gene3D" id="3.40.190.10">
    <property type="entry name" value="Periplasmic binding protein-like II"/>
    <property type="match status" value="1"/>
</dbReference>
<dbReference type="InterPro" id="IPR030678">
    <property type="entry name" value="Peptide/Ni-bd"/>
</dbReference>
<name>A0ABS8KN85_9HYPH</name>
<keyword evidence="6" id="KW-1185">Reference proteome</keyword>
<dbReference type="Proteomes" id="UP001198862">
    <property type="component" value="Unassembled WGS sequence"/>
</dbReference>
<evidence type="ECO:0000256" key="2">
    <source>
        <dbReference type="ARBA" id="ARBA00005695"/>
    </source>
</evidence>
<comment type="subcellular location">
    <subcellularLocation>
        <location evidence="1">Periplasm</location>
    </subcellularLocation>
</comment>
<dbReference type="RefSeq" id="WP_230548765.1">
    <property type="nucleotide sequence ID" value="NZ_JAJISD010000001.1"/>
</dbReference>
<dbReference type="InterPro" id="IPR000914">
    <property type="entry name" value="SBP_5_dom"/>
</dbReference>
<dbReference type="PANTHER" id="PTHR30290:SF38">
    <property type="entry name" value="D,D-DIPEPTIDE-BINDING PERIPLASMIC PROTEIN DDPA-RELATED"/>
    <property type="match status" value="1"/>
</dbReference>
<accession>A0ABS8KN85</accession>
<comment type="caution">
    <text evidence="5">The sequence shown here is derived from an EMBL/GenBank/DDBJ whole genome shotgun (WGS) entry which is preliminary data.</text>
</comment>